<name>A0ABP8VSR0_9MICO</name>
<evidence type="ECO:0000313" key="3">
    <source>
        <dbReference type="Proteomes" id="UP001501295"/>
    </source>
</evidence>
<dbReference type="Proteomes" id="UP001501295">
    <property type="component" value="Unassembled WGS sequence"/>
</dbReference>
<gene>
    <name evidence="2" type="ORF">GCM10025780_13120</name>
</gene>
<comment type="caution">
    <text evidence="2">The sequence shown here is derived from an EMBL/GenBank/DDBJ whole genome shotgun (WGS) entry which is preliminary data.</text>
</comment>
<sequence>MVDVQETQALPHDDFAEDTPEQERKGDLRRPGRDPDAQQTSHRPPSDVIVGLDKAVRIP</sequence>
<evidence type="ECO:0000313" key="2">
    <source>
        <dbReference type="EMBL" id="GAA4670937.1"/>
    </source>
</evidence>
<evidence type="ECO:0000256" key="1">
    <source>
        <dbReference type="SAM" id="MobiDB-lite"/>
    </source>
</evidence>
<reference evidence="3" key="1">
    <citation type="journal article" date="2019" name="Int. J. Syst. Evol. Microbiol.">
        <title>The Global Catalogue of Microorganisms (GCM) 10K type strain sequencing project: providing services to taxonomists for standard genome sequencing and annotation.</title>
        <authorList>
            <consortium name="The Broad Institute Genomics Platform"/>
            <consortium name="The Broad Institute Genome Sequencing Center for Infectious Disease"/>
            <person name="Wu L."/>
            <person name="Ma J."/>
        </authorList>
    </citation>
    <scope>NUCLEOTIDE SEQUENCE [LARGE SCALE GENOMIC DNA]</scope>
    <source>
        <strain evidence="3">JCM 18956</strain>
    </source>
</reference>
<protein>
    <submittedName>
        <fullName evidence="2">Uncharacterized protein</fullName>
    </submittedName>
</protein>
<proteinExistence type="predicted"/>
<organism evidence="2 3">
    <name type="scientific">Frondihabitans cladoniiphilus</name>
    <dbReference type="NCBI Taxonomy" id="715785"/>
    <lineage>
        <taxon>Bacteria</taxon>
        <taxon>Bacillati</taxon>
        <taxon>Actinomycetota</taxon>
        <taxon>Actinomycetes</taxon>
        <taxon>Micrococcales</taxon>
        <taxon>Microbacteriaceae</taxon>
        <taxon>Frondihabitans</taxon>
    </lineage>
</organism>
<feature type="compositionally biased region" description="Basic and acidic residues" evidence="1">
    <location>
        <begin position="21"/>
        <end position="36"/>
    </location>
</feature>
<dbReference type="EMBL" id="BAABLM010000002">
    <property type="protein sequence ID" value="GAA4670937.1"/>
    <property type="molecule type" value="Genomic_DNA"/>
</dbReference>
<feature type="region of interest" description="Disordered" evidence="1">
    <location>
        <begin position="1"/>
        <end position="59"/>
    </location>
</feature>
<accession>A0ABP8VSR0</accession>
<keyword evidence="3" id="KW-1185">Reference proteome</keyword>